<proteinExistence type="predicted"/>
<dbReference type="Proteomes" id="UP000646776">
    <property type="component" value="Unassembled WGS sequence"/>
</dbReference>
<name>A0A918HQK2_9ACTN</name>
<keyword evidence="1" id="KW-0732">Signal</keyword>
<protein>
    <recommendedName>
        <fullName evidence="4">Secreted protein</fullName>
    </recommendedName>
</protein>
<organism evidence="2 3">
    <name type="scientific">Streptomyces phaeofaciens</name>
    <dbReference type="NCBI Taxonomy" id="68254"/>
    <lineage>
        <taxon>Bacteria</taxon>
        <taxon>Bacillati</taxon>
        <taxon>Actinomycetota</taxon>
        <taxon>Actinomycetes</taxon>
        <taxon>Kitasatosporales</taxon>
        <taxon>Streptomycetaceae</taxon>
        <taxon>Streptomyces</taxon>
    </lineage>
</organism>
<gene>
    <name evidence="2" type="ORF">GCM10010226_85830</name>
</gene>
<comment type="caution">
    <text evidence="2">The sequence shown here is derived from an EMBL/GenBank/DDBJ whole genome shotgun (WGS) entry which is preliminary data.</text>
</comment>
<evidence type="ECO:0000313" key="2">
    <source>
        <dbReference type="EMBL" id="GGT94925.1"/>
    </source>
</evidence>
<feature type="chain" id="PRO_5037090563" description="Secreted protein" evidence="1">
    <location>
        <begin position="30"/>
        <end position="124"/>
    </location>
</feature>
<accession>A0A918HQK2</accession>
<dbReference type="EMBL" id="BMSA01000046">
    <property type="protein sequence ID" value="GGT94925.1"/>
    <property type="molecule type" value="Genomic_DNA"/>
</dbReference>
<reference evidence="2" key="2">
    <citation type="submission" date="2020-09" db="EMBL/GenBank/DDBJ databases">
        <authorList>
            <person name="Sun Q."/>
            <person name="Ohkuma M."/>
        </authorList>
    </citation>
    <scope>NUCLEOTIDE SEQUENCE</scope>
    <source>
        <strain evidence="2">JCM 4125</strain>
    </source>
</reference>
<dbReference type="RefSeq" id="WP_189718039.1">
    <property type="nucleotide sequence ID" value="NZ_BMSA01000046.1"/>
</dbReference>
<evidence type="ECO:0000256" key="1">
    <source>
        <dbReference type="SAM" id="SignalP"/>
    </source>
</evidence>
<evidence type="ECO:0008006" key="4">
    <source>
        <dbReference type="Google" id="ProtNLM"/>
    </source>
</evidence>
<reference evidence="2" key="1">
    <citation type="journal article" date="2014" name="Int. J. Syst. Evol. Microbiol.">
        <title>Complete genome sequence of Corynebacterium casei LMG S-19264T (=DSM 44701T), isolated from a smear-ripened cheese.</title>
        <authorList>
            <consortium name="US DOE Joint Genome Institute (JGI-PGF)"/>
            <person name="Walter F."/>
            <person name="Albersmeier A."/>
            <person name="Kalinowski J."/>
            <person name="Ruckert C."/>
        </authorList>
    </citation>
    <scope>NUCLEOTIDE SEQUENCE</scope>
    <source>
        <strain evidence="2">JCM 4125</strain>
    </source>
</reference>
<keyword evidence="3" id="KW-1185">Reference proteome</keyword>
<feature type="signal peptide" evidence="1">
    <location>
        <begin position="1"/>
        <end position="29"/>
    </location>
</feature>
<sequence>MLKSKLSRLALVGAGAAALMVTMAPSAQAVTDKTIKLPHDRGYMKFIDDGDVFKVCDTKADGYGVTGTLFVRNASGLVSVAATIDDGGDEGCDKQGYNIGQLASYQMRVCWDGGGCVSSEWFNE</sequence>
<dbReference type="AlphaFoldDB" id="A0A918HQK2"/>
<evidence type="ECO:0000313" key="3">
    <source>
        <dbReference type="Proteomes" id="UP000646776"/>
    </source>
</evidence>